<protein>
    <submittedName>
        <fullName evidence="2">Uncharacterized protein</fullName>
    </submittedName>
</protein>
<proteinExistence type="predicted"/>
<dbReference type="Proteomes" id="UP000316621">
    <property type="component" value="Chromosome 10"/>
</dbReference>
<dbReference type="OrthoDB" id="1963689at2759"/>
<accession>A0A4Y7L8U0</accession>
<reference evidence="2 3" key="1">
    <citation type="journal article" date="2018" name="Science">
        <title>The opium poppy genome and morphinan production.</title>
        <authorList>
            <person name="Guo L."/>
            <person name="Winzer T."/>
            <person name="Yang X."/>
            <person name="Li Y."/>
            <person name="Ning Z."/>
            <person name="He Z."/>
            <person name="Teodor R."/>
            <person name="Lu Y."/>
            <person name="Bowser T.A."/>
            <person name="Graham I.A."/>
            <person name="Ye K."/>
        </authorList>
    </citation>
    <scope>NUCLEOTIDE SEQUENCE [LARGE SCALE GENOMIC DNA]</scope>
    <source>
        <strain evidence="3">cv. HN1</strain>
        <tissue evidence="2">Leaves</tissue>
    </source>
</reference>
<dbReference type="EMBL" id="CM010724">
    <property type="protein sequence ID" value="RZC81092.1"/>
    <property type="molecule type" value="Genomic_DNA"/>
</dbReference>
<feature type="region of interest" description="Disordered" evidence="1">
    <location>
        <begin position="87"/>
        <end position="108"/>
    </location>
</feature>
<evidence type="ECO:0000256" key="1">
    <source>
        <dbReference type="SAM" id="MobiDB-lite"/>
    </source>
</evidence>
<keyword evidence="3" id="KW-1185">Reference proteome</keyword>
<name>A0A4Y7L8U0_PAPSO</name>
<dbReference type="AlphaFoldDB" id="A0A4Y7L8U0"/>
<gene>
    <name evidence="2" type="ORF">C5167_043667</name>
</gene>
<dbReference type="Gramene" id="RZC81092">
    <property type="protein sequence ID" value="RZC81092"/>
    <property type="gene ID" value="C5167_043667"/>
</dbReference>
<feature type="compositionally biased region" description="Polar residues" evidence="1">
    <location>
        <begin position="88"/>
        <end position="100"/>
    </location>
</feature>
<sequence length="149" mass="16330">MDGAYALRDLPNHIDDPKSKVQIGRKTYDVADYIRDGKDRESLIAAAERNDVKEAAKLLKRYKVPSDGDTSTDKDDFTYTFKHVLASKSKTPGNGSNQPPAGNGQRHGSGQPLLLQLLVLAIEQRKTILIVALIAVFGYLLSKESSSSK</sequence>
<evidence type="ECO:0000313" key="3">
    <source>
        <dbReference type="Proteomes" id="UP000316621"/>
    </source>
</evidence>
<evidence type="ECO:0000313" key="2">
    <source>
        <dbReference type="EMBL" id="RZC81092.1"/>
    </source>
</evidence>
<organism evidence="2 3">
    <name type="scientific">Papaver somniferum</name>
    <name type="common">Opium poppy</name>
    <dbReference type="NCBI Taxonomy" id="3469"/>
    <lineage>
        <taxon>Eukaryota</taxon>
        <taxon>Viridiplantae</taxon>
        <taxon>Streptophyta</taxon>
        <taxon>Embryophyta</taxon>
        <taxon>Tracheophyta</taxon>
        <taxon>Spermatophyta</taxon>
        <taxon>Magnoliopsida</taxon>
        <taxon>Ranunculales</taxon>
        <taxon>Papaveraceae</taxon>
        <taxon>Papaveroideae</taxon>
        <taxon>Papaver</taxon>
    </lineage>
</organism>